<dbReference type="Gene3D" id="3.30.70.360">
    <property type="match status" value="2"/>
</dbReference>
<gene>
    <name evidence="9" type="primary">pepV</name>
    <name evidence="9" type="ORF">D3873_08265</name>
</gene>
<dbReference type="Proteomes" id="UP000265725">
    <property type="component" value="Chromosome"/>
</dbReference>
<keyword evidence="8" id="KW-0482">Metalloprotease</keyword>
<dbReference type="PROSITE" id="PS00758">
    <property type="entry name" value="ARGE_DAPE_CPG2_1"/>
    <property type="match status" value="1"/>
</dbReference>
<evidence type="ECO:0000256" key="8">
    <source>
        <dbReference type="ARBA" id="ARBA00023049"/>
    </source>
</evidence>
<dbReference type="InterPro" id="IPR002933">
    <property type="entry name" value="Peptidase_M20"/>
</dbReference>
<dbReference type="PANTHER" id="PTHR43808">
    <property type="entry name" value="ACETYLORNITHINE DEACETYLASE"/>
    <property type="match status" value="1"/>
</dbReference>
<dbReference type="InterPro" id="IPR001261">
    <property type="entry name" value="ArgE/DapE_CS"/>
</dbReference>
<name>A0A385YW21_9BACL</name>
<dbReference type="KEGG" id="paek:D3873_08265"/>
<keyword evidence="6" id="KW-0862">Zinc</keyword>
<protein>
    <submittedName>
        <fullName evidence="9">Dipeptidase PepV</fullName>
    </submittedName>
</protein>
<dbReference type="NCBIfam" id="NF005591">
    <property type="entry name" value="PRK07318.1"/>
    <property type="match status" value="1"/>
</dbReference>
<evidence type="ECO:0000256" key="1">
    <source>
        <dbReference type="ARBA" id="ARBA00001947"/>
    </source>
</evidence>
<dbReference type="Gene3D" id="3.40.630.10">
    <property type="entry name" value="Zn peptidases"/>
    <property type="match status" value="1"/>
</dbReference>
<keyword evidence="4" id="KW-0479">Metal-binding</keyword>
<accession>A0A385YW21</accession>
<dbReference type="PANTHER" id="PTHR43808:SF31">
    <property type="entry name" value="N-ACETYL-L-CITRULLINE DEACETYLASE"/>
    <property type="match status" value="1"/>
</dbReference>
<evidence type="ECO:0000256" key="3">
    <source>
        <dbReference type="ARBA" id="ARBA00022670"/>
    </source>
</evidence>
<comment type="cofactor">
    <cofactor evidence="1">
        <name>Zn(2+)</name>
        <dbReference type="ChEBI" id="CHEBI:29105"/>
    </cofactor>
</comment>
<evidence type="ECO:0000256" key="2">
    <source>
        <dbReference type="ARBA" id="ARBA00006247"/>
    </source>
</evidence>
<dbReference type="Pfam" id="PF01546">
    <property type="entry name" value="Peptidase_M20"/>
    <property type="match status" value="1"/>
</dbReference>
<comment type="similarity">
    <text evidence="2">Belongs to the peptidase M20A family.</text>
</comment>
<dbReference type="SUPFAM" id="SSF55031">
    <property type="entry name" value="Bacterial exopeptidase dimerisation domain"/>
    <property type="match status" value="1"/>
</dbReference>
<dbReference type="RefSeq" id="WP_119883626.1">
    <property type="nucleotide sequence ID" value="NZ_CP032418.1"/>
</dbReference>
<dbReference type="GO" id="GO:0008270">
    <property type="term" value="F:zinc ion binding"/>
    <property type="evidence" value="ECO:0007669"/>
    <property type="project" value="InterPro"/>
</dbReference>
<proteinExistence type="inferred from homology"/>
<dbReference type="GO" id="GO:0016805">
    <property type="term" value="F:dipeptidase activity"/>
    <property type="evidence" value="ECO:0007669"/>
    <property type="project" value="UniProtKB-KW"/>
</dbReference>
<keyword evidence="7" id="KW-0224">Dipeptidase</keyword>
<evidence type="ECO:0000256" key="4">
    <source>
        <dbReference type="ARBA" id="ARBA00022723"/>
    </source>
</evidence>
<dbReference type="GO" id="GO:0008777">
    <property type="term" value="F:acetylornithine deacetylase activity"/>
    <property type="evidence" value="ECO:0007669"/>
    <property type="project" value="TreeGrafter"/>
</dbReference>
<dbReference type="PROSITE" id="PS00759">
    <property type="entry name" value="ARGE_DAPE_CPG2_2"/>
    <property type="match status" value="1"/>
</dbReference>
<evidence type="ECO:0000256" key="7">
    <source>
        <dbReference type="ARBA" id="ARBA00022997"/>
    </source>
</evidence>
<keyword evidence="5" id="KW-0378">Hydrolase</keyword>
<dbReference type="SUPFAM" id="SSF53187">
    <property type="entry name" value="Zn-dependent exopeptidases"/>
    <property type="match status" value="1"/>
</dbReference>
<evidence type="ECO:0000256" key="6">
    <source>
        <dbReference type="ARBA" id="ARBA00022833"/>
    </source>
</evidence>
<reference evidence="10" key="1">
    <citation type="submission" date="2018-09" db="EMBL/GenBank/DDBJ databases">
        <authorList>
            <person name="Zhu H."/>
        </authorList>
    </citation>
    <scope>NUCLEOTIDE SEQUENCE [LARGE SCALE GENOMIC DNA]</scope>
    <source>
        <strain evidence="10">K2R23-3</strain>
    </source>
</reference>
<dbReference type="GO" id="GO:0006526">
    <property type="term" value="P:L-arginine biosynthetic process"/>
    <property type="evidence" value="ECO:0007669"/>
    <property type="project" value="TreeGrafter"/>
</dbReference>
<evidence type="ECO:0000313" key="9">
    <source>
        <dbReference type="EMBL" id="AYC29888.1"/>
    </source>
</evidence>
<keyword evidence="3" id="KW-0645">Protease</keyword>
<dbReference type="AlphaFoldDB" id="A0A385YW21"/>
<dbReference type="InterPro" id="IPR036264">
    <property type="entry name" value="Bact_exopeptidase_dim_dom"/>
</dbReference>
<keyword evidence="10" id="KW-1185">Reference proteome</keyword>
<dbReference type="CDD" id="cd03888">
    <property type="entry name" value="M20_PepV"/>
    <property type="match status" value="1"/>
</dbReference>
<dbReference type="EMBL" id="CP032418">
    <property type="protein sequence ID" value="AYC29888.1"/>
    <property type="molecule type" value="Genomic_DNA"/>
</dbReference>
<sequence>MDWKKRLEAEKTNLLTDLQNLIQIESVLDETKTSLEEPFGLGPKKALEWMLEKGRMDGFTDKNIANMAGHLEIGEGEELLGILGHVDVVPATGNWKYGAFSGEIANGKMYGRGAIDDKGPTIAAYYAMKIVKDAGIPFTKRVRLIIGSDEESGFRCVKRYFETEEMPTIAFAPDADFPIINSEKGISTLKMTTAPTDEQVLTHFQAGKRTNMVPDFAQAELNLDLTNAKEEFSQFQKVHGVTGELRWEHQQTTITLTGVSAHAMEPEDGKNAAILLAKFLSTYIQSPFIAMLSTYFYSDSRGKRLQLNFSDEASGETTFNPGVVSFTKSSGGSVEISMRYSVSYPFESKLSAFQADMKQNGVLVTVISNDPPHFVPAEDPFIQTLQKVYERQTGEKAALLSIGGGTYARVLEKGVAFGMLFPGEKDVAHQIDEFVDLENLYKAVVIYADAIAELATKN</sequence>
<dbReference type="OrthoDB" id="9761532at2"/>
<dbReference type="GO" id="GO:0006508">
    <property type="term" value="P:proteolysis"/>
    <property type="evidence" value="ECO:0007669"/>
    <property type="project" value="UniProtKB-KW"/>
</dbReference>
<organism evidence="9 10">
    <name type="scientific">Paenisporosarcina cavernae</name>
    <dbReference type="NCBI Taxonomy" id="2320858"/>
    <lineage>
        <taxon>Bacteria</taxon>
        <taxon>Bacillati</taxon>
        <taxon>Bacillota</taxon>
        <taxon>Bacilli</taxon>
        <taxon>Bacillales</taxon>
        <taxon>Caryophanaceae</taxon>
        <taxon>Paenisporosarcina</taxon>
    </lineage>
</organism>
<dbReference type="InterPro" id="IPR050072">
    <property type="entry name" value="Peptidase_M20A"/>
</dbReference>
<dbReference type="GO" id="GO:0008237">
    <property type="term" value="F:metallopeptidase activity"/>
    <property type="evidence" value="ECO:0007669"/>
    <property type="project" value="UniProtKB-KW"/>
</dbReference>
<evidence type="ECO:0000256" key="5">
    <source>
        <dbReference type="ARBA" id="ARBA00022801"/>
    </source>
</evidence>
<dbReference type="InterPro" id="IPR010964">
    <property type="entry name" value="M20A_pepV-rel"/>
</dbReference>
<evidence type="ECO:0000313" key="10">
    <source>
        <dbReference type="Proteomes" id="UP000265725"/>
    </source>
</evidence>
<dbReference type="NCBIfam" id="TIGR01887">
    <property type="entry name" value="dipeptidaselike"/>
    <property type="match status" value="1"/>
</dbReference>